<dbReference type="RefSeq" id="XP_003667393.1">
    <property type="nucleotide sequence ID" value="XM_003667345.1"/>
</dbReference>
<dbReference type="GO" id="GO:0000324">
    <property type="term" value="C:fungal-type vacuole"/>
    <property type="evidence" value="ECO:0007669"/>
    <property type="project" value="TreeGrafter"/>
</dbReference>
<dbReference type="Proteomes" id="UP000007322">
    <property type="component" value="Chromosome 7"/>
</dbReference>
<dbReference type="InterPro" id="IPR033121">
    <property type="entry name" value="PEPTIDASE_A1"/>
</dbReference>
<feature type="domain" description="Peptidase A1" evidence="3">
    <location>
        <begin position="107"/>
        <end position="448"/>
    </location>
</feature>
<dbReference type="VEuPathDB" id="FungiDB:MYCTH_2072093"/>
<reference evidence="4 5" key="1">
    <citation type="journal article" date="2011" name="Nat. Biotechnol.">
        <title>Comparative genomic analysis of the thermophilic biomass-degrading fungi Myceliophthora thermophila and Thielavia terrestris.</title>
        <authorList>
            <person name="Berka R.M."/>
            <person name="Grigoriev I.V."/>
            <person name="Otillar R."/>
            <person name="Salamov A."/>
            <person name="Grimwood J."/>
            <person name="Reid I."/>
            <person name="Ishmael N."/>
            <person name="John T."/>
            <person name="Darmond C."/>
            <person name="Moisan M.-C."/>
            <person name="Henrissat B."/>
            <person name="Coutinho P.M."/>
            <person name="Lombard V."/>
            <person name="Natvig D.O."/>
            <person name="Lindquist E."/>
            <person name="Schmutz J."/>
            <person name="Lucas S."/>
            <person name="Harris P."/>
            <person name="Powlowski J."/>
            <person name="Bellemare A."/>
            <person name="Taylor D."/>
            <person name="Butler G."/>
            <person name="de Vries R.P."/>
            <person name="Allijn I.E."/>
            <person name="van den Brink J."/>
            <person name="Ushinsky S."/>
            <person name="Storms R."/>
            <person name="Powell A.J."/>
            <person name="Paulsen I.T."/>
            <person name="Elbourne L.D.H."/>
            <person name="Baker S.E."/>
            <person name="Magnuson J."/>
            <person name="LaBoissiere S."/>
            <person name="Clutterbuck A.J."/>
            <person name="Martinez D."/>
            <person name="Wogulis M."/>
            <person name="de Leon A.L."/>
            <person name="Rey M.W."/>
            <person name="Tsang A."/>
        </authorList>
    </citation>
    <scope>NUCLEOTIDE SEQUENCE [LARGE SCALE GENOMIC DNA]</scope>
    <source>
        <strain evidence="5">ATCC 42464 / BCRC 31852 / DSM 1799</strain>
    </source>
</reference>
<dbReference type="InterPro" id="IPR021109">
    <property type="entry name" value="Peptidase_aspartic_dom_sf"/>
</dbReference>
<dbReference type="PRINTS" id="PR00792">
    <property type="entry name" value="PEPSIN"/>
</dbReference>
<dbReference type="InParanoid" id="G2QNX2"/>
<dbReference type="OrthoDB" id="15189at2759"/>
<dbReference type="InterPro" id="IPR001461">
    <property type="entry name" value="Aspartic_peptidase_A1"/>
</dbReference>
<feature type="active site" evidence="2">
    <location>
        <position position="339"/>
    </location>
</feature>
<sequence>MVNIARVLYGALASVSGVVGIATQRYIEALNDGPPGISLRMAKGTHQWSSSKQVTKPSQHIQKLRPIHSARVINPRSAAAVLGAHQRLVGGFGYENITSSSAYGTQYAVDVLFDERRVSLIIDTGSSDTWAVQKNFSCIGYSGESLPQEICGFGETFPGTFQYGLTDPETHMFIAYGDGEIVTGPMGFLDITVGNITVKQQQVGLANTTYWYGNNQTSGLMGLAFPSLTNAYLGKAGDHDILNQVQYSPLFTSMVNQGLVDPVFSIAIDRNASSGMIAFGGIAPASGLDLSRTAVLDMIITSVASIPATSSQYSFYTVIPDGWYYDQTTNTKKVPYIVDSGTTLNYLPPGLADAINAAFDPPAVYLWMYGAYFTSCDAIIPQVAVLLNGVKFNISPLDLLYRTLVDPVTGLCMTAIADGGSGPYILGDAFMQNALVIFDVGQAQMRFIPRQHY</sequence>
<organism evidence="4 5">
    <name type="scientific">Thermothelomyces thermophilus (strain ATCC 42464 / BCRC 31852 / DSM 1799)</name>
    <name type="common">Sporotrichum thermophile</name>
    <dbReference type="NCBI Taxonomy" id="573729"/>
    <lineage>
        <taxon>Eukaryota</taxon>
        <taxon>Fungi</taxon>
        <taxon>Dikarya</taxon>
        <taxon>Ascomycota</taxon>
        <taxon>Pezizomycotina</taxon>
        <taxon>Sordariomycetes</taxon>
        <taxon>Sordariomycetidae</taxon>
        <taxon>Sordariales</taxon>
        <taxon>Chaetomiaceae</taxon>
        <taxon>Thermothelomyces</taxon>
    </lineage>
</organism>
<comment type="similarity">
    <text evidence="1">Belongs to the peptidase A1 family.</text>
</comment>
<accession>G2QNX2</accession>
<dbReference type="eggNOG" id="KOG1339">
    <property type="taxonomic scope" value="Eukaryota"/>
</dbReference>
<evidence type="ECO:0000259" key="3">
    <source>
        <dbReference type="PROSITE" id="PS51767"/>
    </source>
</evidence>
<evidence type="ECO:0000313" key="4">
    <source>
        <dbReference type="EMBL" id="AEO62148.1"/>
    </source>
</evidence>
<dbReference type="PROSITE" id="PS51767">
    <property type="entry name" value="PEPTIDASE_A1"/>
    <property type="match status" value="1"/>
</dbReference>
<dbReference type="EMBL" id="CP003008">
    <property type="protein sequence ID" value="AEO62148.1"/>
    <property type="molecule type" value="Genomic_DNA"/>
</dbReference>
<dbReference type="SUPFAM" id="SSF50630">
    <property type="entry name" value="Acid proteases"/>
    <property type="match status" value="1"/>
</dbReference>
<dbReference type="KEGG" id="mtm:MYCTH_2072093"/>
<dbReference type="PANTHER" id="PTHR47966">
    <property type="entry name" value="BETA-SITE APP-CLEAVING ENZYME, ISOFORM A-RELATED"/>
    <property type="match status" value="1"/>
</dbReference>
<evidence type="ECO:0000313" key="5">
    <source>
        <dbReference type="Proteomes" id="UP000007322"/>
    </source>
</evidence>
<dbReference type="PANTHER" id="PTHR47966:SF47">
    <property type="entry name" value="ENDOPEPTIDASE, PUTATIVE (AFU_ORTHOLOGUE AFUA_3G01220)-RELATED"/>
    <property type="match status" value="1"/>
</dbReference>
<protein>
    <recommendedName>
        <fullName evidence="3">Peptidase A1 domain-containing protein</fullName>
    </recommendedName>
</protein>
<evidence type="ECO:0000256" key="2">
    <source>
        <dbReference type="PIRSR" id="PIRSR601461-1"/>
    </source>
</evidence>
<dbReference type="GO" id="GO:0006508">
    <property type="term" value="P:proteolysis"/>
    <property type="evidence" value="ECO:0007669"/>
    <property type="project" value="InterPro"/>
</dbReference>
<dbReference type="GeneID" id="11510100"/>
<name>G2QNX2_THET4</name>
<dbReference type="CDD" id="cd05471">
    <property type="entry name" value="pepsin_like"/>
    <property type="match status" value="1"/>
</dbReference>
<feature type="active site" evidence="2">
    <location>
        <position position="123"/>
    </location>
</feature>
<evidence type="ECO:0000256" key="1">
    <source>
        <dbReference type="ARBA" id="ARBA00007447"/>
    </source>
</evidence>
<keyword evidence="5" id="KW-1185">Reference proteome</keyword>
<dbReference type="InterPro" id="IPR034164">
    <property type="entry name" value="Pepsin-like_dom"/>
</dbReference>
<dbReference type="GO" id="GO:0004190">
    <property type="term" value="F:aspartic-type endopeptidase activity"/>
    <property type="evidence" value="ECO:0007669"/>
    <property type="project" value="InterPro"/>
</dbReference>
<dbReference type="HOGENOM" id="CLU_035052_0_0_1"/>
<gene>
    <name evidence="4" type="ORF">MYCTH_2072093</name>
</gene>
<dbReference type="AlphaFoldDB" id="G2QNX2"/>
<proteinExistence type="inferred from homology"/>
<dbReference type="Pfam" id="PF00026">
    <property type="entry name" value="Asp"/>
    <property type="match status" value="1"/>
</dbReference>
<dbReference type="MEROPS" id="A01.081"/>
<dbReference type="Gene3D" id="2.40.70.10">
    <property type="entry name" value="Acid Proteases"/>
    <property type="match status" value="2"/>
</dbReference>
<dbReference type="OMA" id="VECTAIP"/>